<dbReference type="AlphaFoldDB" id="R4Z3A7"/>
<dbReference type="HOGENOM" id="CLU_2615445_0_0_11"/>
<gene>
    <name evidence="1" type="ORF">BN381_600022</name>
</gene>
<evidence type="ECO:0008006" key="3">
    <source>
        <dbReference type="Google" id="ProtNLM"/>
    </source>
</evidence>
<dbReference type="EMBL" id="CANL01000057">
    <property type="protein sequence ID" value="CCM65208.1"/>
    <property type="molecule type" value="Genomic_DNA"/>
</dbReference>
<dbReference type="OrthoDB" id="1853825at2"/>
<accession>R4Z3A7</accession>
<organism evidence="1 2">
    <name type="scientific">Candidatus Neomicrothrix parvicella RN1</name>
    <dbReference type="NCBI Taxonomy" id="1229780"/>
    <lineage>
        <taxon>Bacteria</taxon>
        <taxon>Bacillati</taxon>
        <taxon>Actinomycetota</taxon>
        <taxon>Acidimicrobiia</taxon>
        <taxon>Acidimicrobiales</taxon>
        <taxon>Microthrixaceae</taxon>
        <taxon>Candidatus Neomicrothrix</taxon>
    </lineage>
</organism>
<keyword evidence="2" id="KW-1185">Reference proteome</keyword>
<proteinExistence type="predicted"/>
<comment type="caution">
    <text evidence="1">The sequence shown here is derived from an EMBL/GenBank/DDBJ whole genome shotgun (WGS) entry which is preliminary data.</text>
</comment>
<evidence type="ECO:0000313" key="1">
    <source>
        <dbReference type="EMBL" id="CCM65208.1"/>
    </source>
</evidence>
<dbReference type="RefSeq" id="WP_012229722.1">
    <property type="nucleotide sequence ID" value="NZ_HG422565.1"/>
</dbReference>
<sequence length="78" mass="8554">MAPPTKPSDADYPPLLTVAQVQDYTQLGRGQVYRLIQDYLDSGGREGIPSVRFGHSLRVPLDGLRRMSALPDQEGATL</sequence>
<name>R4Z3A7_9ACTN</name>
<reference evidence="1 2" key="1">
    <citation type="journal article" date="2013" name="ISME J.">
        <title>Metabolic model for the filamentous 'Candidatus Microthrix parvicella' based on genomic and metagenomic analyses.</title>
        <authorList>
            <person name="Jon McIlroy S."/>
            <person name="Kristiansen R."/>
            <person name="Albertsen M."/>
            <person name="Michael Karst S."/>
            <person name="Rossetti S."/>
            <person name="Lund Nielsen J."/>
            <person name="Tandoi V."/>
            <person name="James Seviour R."/>
            <person name="Nielsen P.H."/>
        </authorList>
    </citation>
    <scope>NUCLEOTIDE SEQUENCE [LARGE SCALE GENOMIC DNA]</scope>
    <source>
        <strain evidence="1 2">RN1</strain>
    </source>
</reference>
<evidence type="ECO:0000313" key="2">
    <source>
        <dbReference type="Proteomes" id="UP000018291"/>
    </source>
</evidence>
<protein>
    <recommendedName>
        <fullName evidence="3">Helix-turn-helix domain-containing protein</fullName>
    </recommendedName>
</protein>
<dbReference type="Proteomes" id="UP000018291">
    <property type="component" value="Unassembled WGS sequence"/>
</dbReference>
<dbReference type="STRING" id="1229780.BN381_600022"/>